<comment type="subcellular location">
    <subcellularLocation>
        <location evidence="1">Cell membrane</location>
        <topology evidence="1">Multi-pass membrane protein</topology>
    </subcellularLocation>
</comment>
<dbReference type="GO" id="GO:0010041">
    <property type="term" value="P:response to iron(III) ion"/>
    <property type="evidence" value="ECO:0007669"/>
    <property type="project" value="TreeGrafter"/>
</dbReference>
<feature type="transmembrane region" description="Helical" evidence="8">
    <location>
        <begin position="294"/>
        <end position="313"/>
    </location>
</feature>
<feature type="domain" description="Glycosyltransferase RgtA/B/C/D-like" evidence="9">
    <location>
        <begin position="65"/>
        <end position="221"/>
    </location>
</feature>
<dbReference type="GO" id="GO:0009103">
    <property type="term" value="P:lipopolysaccharide biosynthetic process"/>
    <property type="evidence" value="ECO:0007669"/>
    <property type="project" value="UniProtKB-ARBA"/>
</dbReference>
<dbReference type="InterPro" id="IPR038731">
    <property type="entry name" value="RgtA/B/C-like"/>
</dbReference>
<evidence type="ECO:0000256" key="4">
    <source>
        <dbReference type="ARBA" id="ARBA00022679"/>
    </source>
</evidence>
<feature type="transmembrane region" description="Helical" evidence="8">
    <location>
        <begin position="212"/>
        <end position="231"/>
    </location>
</feature>
<feature type="transmembrane region" description="Helical" evidence="8">
    <location>
        <begin position="349"/>
        <end position="371"/>
    </location>
</feature>
<dbReference type="Pfam" id="PF13231">
    <property type="entry name" value="PMT_2"/>
    <property type="match status" value="1"/>
</dbReference>
<feature type="transmembrane region" description="Helical" evidence="8">
    <location>
        <begin position="401"/>
        <end position="419"/>
    </location>
</feature>
<keyword evidence="11" id="KW-1185">Reference proteome</keyword>
<evidence type="ECO:0000256" key="8">
    <source>
        <dbReference type="SAM" id="Phobius"/>
    </source>
</evidence>
<keyword evidence="2" id="KW-1003">Cell membrane</keyword>
<organism evidence="10 11">
    <name type="scientific">Maribellus comscasis</name>
    <dbReference type="NCBI Taxonomy" id="2681766"/>
    <lineage>
        <taxon>Bacteria</taxon>
        <taxon>Pseudomonadati</taxon>
        <taxon>Bacteroidota</taxon>
        <taxon>Bacteroidia</taxon>
        <taxon>Marinilabiliales</taxon>
        <taxon>Prolixibacteraceae</taxon>
        <taxon>Maribellus</taxon>
    </lineage>
</organism>
<dbReference type="PANTHER" id="PTHR33908">
    <property type="entry name" value="MANNOSYLTRANSFERASE YKCB-RELATED"/>
    <property type="match status" value="1"/>
</dbReference>
<keyword evidence="3" id="KW-0328">Glycosyltransferase</keyword>
<sequence length="548" mass="63675">MINKIHPLKIELFIVAVASLLFIPFLGGVHLFDWDEINFAEAAREMIVTKNYLTVQINFLPFWEKPPLFIWIQVLSMKMFGINEFASRFPNAVCGVLTLLVIFKIGRKIHNNLFGLLWVLAFAGSVLPFFYFKSGIIDPWFNLFIFLGVYFLILYSSPENTKRKQNIFFAATFAGFAILTKGPVGFLLIAITAGVFLILVRFKVKVKITEVLLYFLALALVGGSWFIVQILTGHYDTVVEFIVYQIRLFQTKDAGHGGFFAYHFVVLFFTVFPTSILALKSFKRENINDDFHRLMKKWMLILFWVVLILFSIVKTKIVHYSSLAYFPLTFLAANFVYRASENKQIWKKWISGLLIFVAVLFALPVIMLPFVDKVKNEIIAKNWIHDQFTVGNLQATAHWNGFEFIPGIFLVASVILILIRIPKTDVLKRAIYLWGTTLIFTFFVITLVVPKVEKYSQNALIEFFKSHAEEDVYLKNIYFRSYATYFYGETTPPQNKNFYNENWLLTGDIDKDVYFVTKIHRAQRLEEYQDIKKIGEKNGFVFFKREAK</sequence>
<dbReference type="RefSeq" id="WP_158870581.1">
    <property type="nucleotide sequence ID" value="NZ_CP046401.1"/>
</dbReference>
<dbReference type="Proteomes" id="UP000428260">
    <property type="component" value="Chromosome"/>
</dbReference>
<evidence type="ECO:0000256" key="2">
    <source>
        <dbReference type="ARBA" id="ARBA00022475"/>
    </source>
</evidence>
<feature type="transmembrane region" description="Helical" evidence="8">
    <location>
        <begin position="89"/>
        <end position="107"/>
    </location>
</feature>
<keyword evidence="7 8" id="KW-0472">Membrane</keyword>
<feature type="transmembrane region" description="Helical" evidence="8">
    <location>
        <begin position="259"/>
        <end position="282"/>
    </location>
</feature>
<evidence type="ECO:0000256" key="7">
    <source>
        <dbReference type="ARBA" id="ARBA00023136"/>
    </source>
</evidence>
<evidence type="ECO:0000256" key="6">
    <source>
        <dbReference type="ARBA" id="ARBA00022989"/>
    </source>
</evidence>
<dbReference type="KEGG" id="mcos:GM418_26445"/>
<protein>
    <submittedName>
        <fullName evidence="10">Glycosyl transferase</fullName>
    </submittedName>
</protein>
<dbReference type="InterPro" id="IPR050297">
    <property type="entry name" value="LipidA_mod_glycosyltrf_83"/>
</dbReference>
<keyword evidence="6 8" id="KW-1133">Transmembrane helix</keyword>
<feature type="transmembrane region" description="Helical" evidence="8">
    <location>
        <begin position="431"/>
        <end position="449"/>
    </location>
</feature>
<dbReference type="GO" id="GO:0016763">
    <property type="term" value="F:pentosyltransferase activity"/>
    <property type="evidence" value="ECO:0007669"/>
    <property type="project" value="TreeGrafter"/>
</dbReference>
<evidence type="ECO:0000256" key="1">
    <source>
        <dbReference type="ARBA" id="ARBA00004651"/>
    </source>
</evidence>
<evidence type="ECO:0000259" key="9">
    <source>
        <dbReference type="Pfam" id="PF13231"/>
    </source>
</evidence>
<proteinExistence type="predicted"/>
<feature type="transmembrane region" description="Helical" evidence="8">
    <location>
        <begin position="12"/>
        <end position="32"/>
    </location>
</feature>
<evidence type="ECO:0000313" key="11">
    <source>
        <dbReference type="Proteomes" id="UP000428260"/>
    </source>
</evidence>
<feature type="transmembrane region" description="Helical" evidence="8">
    <location>
        <begin position="319"/>
        <end position="337"/>
    </location>
</feature>
<dbReference type="PANTHER" id="PTHR33908:SF3">
    <property type="entry name" value="UNDECAPRENYL PHOSPHATE-ALPHA-4-AMINO-4-DEOXY-L-ARABINOSE ARABINOSYL TRANSFERASE"/>
    <property type="match status" value="1"/>
</dbReference>
<feature type="transmembrane region" description="Helical" evidence="8">
    <location>
        <begin position="167"/>
        <end position="200"/>
    </location>
</feature>
<dbReference type="AlphaFoldDB" id="A0A6I6K3S1"/>
<keyword evidence="4 10" id="KW-0808">Transferase</keyword>
<reference evidence="10 11" key="1">
    <citation type="submission" date="2019-11" db="EMBL/GenBank/DDBJ databases">
        <authorList>
            <person name="Zheng R.K."/>
            <person name="Sun C.M."/>
        </authorList>
    </citation>
    <scope>NUCLEOTIDE SEQUENCE [LARGE SCALE GENOMIC DNA]</scope>
    <source>
        <strain evidence="10 11">WC007</strain>
    </source>
</reference>
<feature type="transmembrane region" description="Helical" evidence="8">
    <location>
        <begin position="113"/>
        <end position="132"/>
    </location>
</feature>
<accession>A0A6I6K3S1</accession>
<name>A0A6I6K3S1_9BACT</name>
<feature type="transmembrane region" description="Helical" evidence="8">
    <location>
        <begin position="139"/>
        <end position="155"/>
    </location>
</feature>
<evidence type="ECO:0000256" key="5">
    <source>
        <dbReference type="ARBA" id="ARBA00022692"/>
    </source>
</evidence>
<keyword evidence="5 8" id="KW-0812">Transmembrane</keyword>
<gene>
    <name evidence="10" type="ORF">GM418_26445</name>
</gene>
<dbReference type="GO" id="GO:0005886">
    <property type="term" value="C:plasma membrane"/>
    <property type="evidence" value="ECO:0007669"/>
    <property type="project" value="UniProtKB-SubCell"/>
</dbReference>
<evidence type="ECO:0000256" key="3">
    <source>
        <dbReference type="ARBA" id="ARBA00022676"/>
    </source>
</evidence>
<dbReference type="EMBL" id="CP046401">
    <property type="protein sequence ID" value="QGY47072.1"/>
    <property type="molecule type" value="Genomic_DNA"/>
</dbReference>
<evidence type="ECO:0000313" key="10">
    <source>
        <dbReference type="EMBL" id="QGY47072.1"/>
    </source>
</evidence>